<dbReference type="Gene3D" id="3.40.220.10">
    <property type="entry name" value="Leucine Aminopeptidase, subunit E, domain 1"/>
    <property type="match status" value="1"/>
</dbReference>
<dbReference type="Pfam" id="PF00883">
    <property type="entry name" value="Peptidase_M17"/>
    <property type="match status" value="1"/>
</dbReference>
<dbReference type="InterPro" id="IPR000819">
    <property type="entry name" value="Peptidase_M17_C"/>
</dbReference>
<comment type="similarity">
    <text evidence="1">Belongs to the peptidase M17 family.</text>
</comment>
<evidence type="ECO:0000256" key="5">
    <source>
        <dbReference type="ARBA" id="ARBA00023211"/>
    </source>
</evidence>
<sequence>MHQYPHGSQSWCFTETETGTPLRFVSGRDLPELAVPHAEAWLRLSGFDGSMGDHLLLPDADGAPAEMLAGIGDGDPADPASYALAVRGLPAGTYRLIDADAPCEAIAIGWALGSQGRGAAVAPMLGLPAGLDRRTAALADMDCWARDLINRPGGALGPDELAREAERLAERHGARLVIVRGEALLAQDLPGIFAVGKGGVRPPLLIDLRWGDPAAPRVTLVGKGVCFDAGGLDLKRQPEIAMMKSDMAGAAHVLALASLVMEIGLDISLRALIPAVDNLPSATSVMPGDVLRNRNGRTIEIANTDYEGRVLLADALALAAEEEPALLIDFASLTTTGLGPDIAALFARRDETGVALLRAAADTYDAMCRLPLHAGYRRSIRADAAPTFRRPNMAFRASLPRCSWRSSCRRRSTGCISISRAGM</sequence>
<dbReference type="Pfam" id="PF21337">
    <property type="entry name" value="Peptidase_M17_N_1"/>
    <property type="match status" value="1"/>
</dbReference>
<organism evidence="8 9">
    <name type="scientific">Sphingomonas colocasiae</name>
    <dbReference type="NCBI Taxonomy" id="1848973"/>
    <lineage>
        <taxon>Bacteria</taxon>
        <taxon>Pseudomonadati</taxon>
        <taxon>Pseudomonadota</taxon>
        <taxon>Alphaproteobacteria</taxon>
        <taxon>Sphingomonadales</taxon>
        <taxon>Sphingomonadaceae</taxon>
        <taxon>Sphingomonas</taxon>
    </lineage>
</organism>
<name>A0ABS7PTA9_9SPHN</name>
<feature type="domain" description="Cytosol aminopeptidase" evidence="6">
    <location>
        <begin position="144"/>
        <end position="384"/>
    </location>
</feature>
<proteinExistence type="inferred from homology"/>
<keyword evidence="4" id="KW-0378">Hydrolase</keyword>
<keyword evidence="9" id="KW-1185">Reference proteome</keyword>
<keyword evidence="5" id="KW-0464">Manganese</keyword>
<dbReference type="Gene3D" id="3.40.630.10">
    <property type="entry name" value="Zn peptidases"/>
    <property type="match status" value="1"/>
</dbReference>
<accession>A0ABS7PTA9</accession>
<keyword evidence="3" id="KW-0645">Protease</keyword>
<evidence type="ECO:0000256" key="2">
    <source>
        <dbReference type="ARBA" id="ARBA00022438"/>
    </source>
</evidence>
<keyword evidence="2 8" id="KW-0031">Aminopeptidase</keyword>
<evidence type="ECO:0000256" key="3">
    <source>
        <dbReference type="ARBA" id="ARBA00022670"/>
    </source>
</evidence>
<reference evidence="8 9" key="1">
    <citation type="submission" date="2021-08" db="EMBL/GenBank/DDBJ databases">
        <authorList>
            <person name="Tuo L."/>
        </authorList>
    </citation>
    <scope>NUCLEOTIDE SEQUENCE [LARGE SCALE GENOMIC DNA]</scope>
    <source>
        <strain evidence="8 9">JCM 31229</strain>
    </source>
</reference>
<evidence type="ECO:0000259" key="7">
    <source>
        <dbReference type="Pfam" id="PF21337"/>
    </source>
</evidence>
<comment type="caution">
    <text evidence="8">The sequence shown here is derived from an EMBL/GenBank/DDBJ whole genome shotgun (WGS) entry which is preliminary data.</text>
</comment>
<dbReference type="PANTHER" id="PTHR11963:SF20">
    <property type="entry name" value="PEPTIDASE B"/>
    <property type="match status" value="1"/>
</dbReference>
<dbReference type="PANTHER" id="PTHR11963">
    <property type="entry name" value="LEUCINE AMINOPEPTIDASE-RELATED"/>
    <property type="match status" value="1"/>
</dbReference>
<evidence type="ECO:0000259" key="6">
    <source>
        <dbReference type="Pfam" id="PF00883"/>
    </source>
</evidence>
<evidence type="ECO:0000313" key="9">
    <source>
        <dbReference type="Proteomes" id="UP000706039"/>
    </source>
</evidence>
<dbReference type="GO" id="GO:0004177">
    <property type="term" value="F:aminopeptidase activity"/>
    <property type="evidence" value="ECO:0007669"/>
    <property type="project" value="UniProtKB-KW"/>
</dbReference>
<dbReference type="InterPro" id="IPR048816">
    <property type="entry name" value="Peptidase_M17_N_1"/>
</dbReference>
<evidence type="ECO:0000256" key="1">
    <source>
        <dbReference type="ARBA" id="ARBA00009528"/>
    </source>
</evidence>
<evidence type="ECO:0000256" key="4">
    <source>
        <dbReference type="ARBA" id="ARBA00022801"/>
    </source>
</evidence>
<protein>
    <submittedName>
        <fullName evidence="8">Leucyl aminopeptidase family protein</fullName>
    </submittedName>
</protein>
<dbReference type="InterPro" id="IPR043472">
    <property type="entry name" value="Macro_dom-like"/>
</dbReference>
<gene>
    <name evidence="8" type="ORF">K7G82_18105</name>
</gene>
<dbReference type="SUPFAM" id="SSF53187">
    <property type="entry name" value="Zn-dependent exopeptidases"/>
    <property type="match status" value="1"/>
</dbReference>
<dbReference type="PRINTS" id="PR00481">
    <property type="entry name" value="LAMNOPPTDASE"/>
</dbReference>
<feature type="domain" description="M17 aminopeptidase N-terminal" evidence="7">
    <location>
        <begin position="34"/>
        <end position="114"/>
    </location>
</feature>
<dbReference type="InterPro" id="IPR011356">
    <property type="entry name" value="Leucine_aapep/pepB"/>
</dbReference>
<evidence type="ECO:0000313" key="8">
    <source>
        <dbReference type="EMBL" id="MBY8824224.1"/>
    </source>
</evidence>
<dbReference type="Proteomes" id="UP000706039">
    <property type="component" value="Unassembled WGS sequence"/>
</dbReference>
<dbReference type="EMBL" id="JAINVV010000008">
    <property type="protein sequence ID" value="MBY8824224.1"/>
    <property type="molecule type" value="Genomic_DNA"/>
</dbReference>
<dbReference type="RefSeq" id="WP_222991307.1">
    <property type="nucleotide sequence ID" value="NZ_JAINVV010000008.1"/>
</dbReference>